<dbReference type="InterPro" id="IPR003615">
    <property type="entry name" value="HNH_nuc"/>
</dbReference>
<evidence type="ECO:0000313" key="3">
    <source>
        <dbReference type="EMBL" id="WTW28096.1"/>
    </source>
</evidence>
<keyword evidence="3" id="KW-0255">Endonuclease</keyword>
<dbReference type="RefSeq" id="WP_405506160.1">
    <property type="nucleotide sequence ID" value="NZ_CP108341.1"/>
</dbReference>
<dbReference type="GO" id="GO:0004519">
    <property type="term" value="F:endonuclease activity"/>
    <property type="evidence" value="ECO:0007669"/>
    <property type="project" value="UniProtKB-KW"/>
</dbReference>
<feature type="region of interest" description="Disordered" evidence="1">
    <location>
        <begin position="180"/>
        <end position="232"/>
    </location>
</feature>
<sequence>MSKRPPHLNSHRRRARKQRLAARDGQQCYYCRRPFRELREATADHIVPVSLWRTWSASALVLACRSCNDAKANRLPLSLALLLCATFPSTGVNDASTPVDAQDSGTSLTSVTTRVTPTVTPRDDAGSTPVKRPVDAPTVHVDGPALTVAHDVFTAPFTLAAWRLLARLAHTHQPTFAAVWSPDSTARRSTPDRRESTCHGRREQRPSARPNCLRAPRPVRTCAGPTGEAVPA</sequence>
<feature type="region of interest" description="Disordered" evidence="1">
    <location>
        <begin position="117"/>
        <end position="136"/>
    </location>
</feature>
<organism evidence="3 4">
    <name type="scientific">Streptomyces purpurascens</name>
    <dbReference type="NCBI Taxonomy" id="1924"/>
    <lineage>
        <taxon>Bacteria</taxon>
        <taxon>Bacillati</taxon>
        <taxon>Actinomycetota</taxon>
        <taxon>Actinomycetes</taxon>
        <taxon>Kitasatosporales</taxon>
        <taxon>Streptomycetaceae</taxon>
        <taxon>Streptomyces</taxon>
    </lineage>
</organism>
<feature type="region of interest" description="Disordered" evidence="1">
    <location>
        <begin position="1"/>
        <end position="21"/>
    </location>
</feature>
<dbReference type="PANTHER" id="PTHR33877">
    <property type="entry name" value="SLL1193 PROTEIN"/>
    <property type="match status" value="1"/>
</dbReference>
<dbReference type="InterPro" id="IPR052892">
    <property type="entry name" value="NA-targeting_endonuclease"/>
</dbReference>
<dbReference type="Proteomes" id="UP001621512">
    <property type="component" value="Chromosome"/>
</dbReference>
<dbReference type="Pfam" id="PF01844">
    <property type="entry name" value="HNH"/>
    <property type="match status" value="1"/>
</dbReference>
<proteinExistence type="predicted"/>
<keyword evidence="3" id="KW-0378">Hydrolase</keyword>
<reference evidence="3 4" key="1">
    <citation type="submission" date="2022-10" db="EMBL/GenBank/DDBJ databases">
        <title>The complete genomes of actinobacterial strains from the NBC collection.</title>
        <authorList>
            <person name="Joergensen T.S."/>
            <person name="Alvarez Arevalo M."/>
            <person name="Sterndorff E.B."/>
            <person name="Faurdal D."/>
            <person name="Vuksanovic O."/>
            <person name="Mourched A.-S."/>
            <person name="Charusanti P."/>
            <person name="Shaw S."/>
            <person name="Blin K."/>
            <person name="Weber T."/>
        </authorList>
    </citation>
    <scope>NUCLEOTIDE SEQUENCE [LARGE SCALE GENOMIC DNA]</scope>
    <source>
        <strain evidence="3 4">NBC_00017</strain>
    </source>
</reference>
<keyword evidence="3" id="KW-0540">Nuclease</keyword>
<evidence type="ECO:0000259" key="2">
    <source>
        <dbReference type="SMART" id="SM00507"/>
    </source>
</evidence>
<feature type="compositionally biased region" description="Basic and acidic residues" evidence="1">
    <location>
        <begin position="185"/>
        <end position="206"/>
    </location>
</feature>
<dbReference type="CDD" id="cd00085">
    <property type="entry name" value="HNHc"/>
    <property type="match status" value="1"/>
</dbReference>
<dbReference type="Gene3D" id="1.10.30.50">
    <property type="match status" value="1"/>
</dbReference>
<dbReference type="SMART" id="SM00507">
    <property type="entry name" value="HNHc"/>
    <property type="match status" value="1"/>
</dbReference>
<dbReference type="PANTHER" id="PTHR33877:SF1">
    <property type="entry name" value="TYPE IV METHYL-DIRECTED RESTRICTION ENZYME ECOKMCRA"/>
    <property type="match status" value="1"/>
</dbReference>
<name>A0ABZ1MN33_STREF</name>
<feature type="domain" description="HNH nuclease" evidence="2">
    <location>
        <begin position="15"/>
        <end position="69"/>
    </location>
</feature>
<keyword evidence="4" id="KW-1185">Reference proteome</keyword>
<dbReference type="InterPro" id="IPR002711">
    <property type="entry name" value="HNH"/>
</dbReference>
<protein>
    <submittedName>
        <fullName evidence="3">HNH endonuclease</fullName>
    </submittedName>
</protein>
<evidence type="ECO:0000313" key="4">
    <source>
        <dbReference type="Proteomes" id="UP001621512"/>
    </source>
</evidence>
<dbReference type="EMBL" id="CP108341">
    <property type="protein sequence ID" value="WTW28096.1"/>
    <property type="molecule type" value="Genomic_DNA"/>
</dbReference>
<accession>A0ABZ1MN33</accession>
<evidence type="ECO:0000256" key="1">
    <source>
        <dbReference type="SAM" id="MobiDB-lite"/>
    </source>
</evidence>
<gene>
    <name evidence="3" type="ORF">OHU35_19445</name>
</gene>
<feature type="compositionally biased region" description="Basic residues" evidence="1">
    <location>
        <begin position="1"/>
        <end position="20"/>
    </location>
</feature>